<dbReference type="AlphaFoldDB" id="A0A2G5B3W5"/>
<evidence type="ECO:0000256" key="3">
    <source>
        <dbReference type="SAM" id="Phobius"/>
    </source>
</evidence>
<evidence type="ECO:0000259" key="4">
    <source>
        <dbReference type="Pfam" id="PF24357"/>
    </source>
</evidence>
<evidence type="ECO:0000256" key="2">
    <source>
        <dbReference type="SAM" id="MobiDB-lite"/>
    </source>
</evidence>
<organism evidence="5 6">
    <name type="scientific">Coemansia reversa (strain ATCC 12441 / NRRL 1564)</name>
    <dbReference type="NCBI Taxonomy" id="763665"/>
    <lineage>
        <taxon>Eukaryota</taxon>
        <taxon>Fungi</taxon>
        <taxon>Fungi incertae sedis</taxon>
        <taxon>Zoopagomycota</taxon>
        <taxon>Kickxellomycotina</taxon>
        <taxon>Kickxellomycetes</taxon>
        <taxon>Kickxellales</taxon>
        <taxon>Kickxellaceae</taxon>
        <taxon>Coemansia</taxon>
    </lineage>
</organism>
<accession>A0A2G5B3W5</accession>
<dbReference type="OrthoDB" id="6500128at2759"/>
<dbReference type="InterPro" id="IPR056227">
    <property type="entry name" value="TMD0_ABC"/>
</dbReference>
<dbReference type="EMBL" id="KZ303528">
    <property type="protein sequence ID" value="PIA13700.1"/>
    <property type="molecule type" value="Genomic_DNA"/>
</dbReference>
<feature type="transmembrane region" description="Helical" evidence="3">
    <location>
        <begin position="94"/>
        <end position="116"/>
    </location>
</feature>
<comment type="subcellular location">
    <subcellularLocation>
        <location evidence="1">Membrane</location>
        <topology evidence="1">Multi-pass membrane protein</topology>
    </subcellularLocation>
</comment>
<gene>
    <name evidence="5" type="ORF">COEREDRAFT_89341</name>
</gene>
<protein>
    <recommendedName>
        <fullName evidence="4">ABC transporter TMD0 domain-containing protein</fullName>
    </recommendedName>
</protein>
<feature type="domain" description="ABC transporter TMD0" evidence="4">
    <location>
        <begin position="3"/>
        <end position="157"/>
    </location>
</feature>
<keyword evidence="3" id="KW-1133">Transmembrane helix</keyword>
<dbReference type="Proteomes" id="UP000242474">
    <property type="component" value="Unassembled WGS sequence"/>
</dbReference>
<keyword evidence="6" id="KW-1185">Reference proteome</keyword>
<feature type="compositionally biased region" description="Polar residues" evidence="2">
    <location>
        <begin position="196"/>
        <end position="210"/>
    </location>
</feature>
<keyword evidence="3" id="KW-0472">Membrane</keyword>
<feature type="transmembrane region" description="Helical" evidence="3">
    <location>
        <begin position="66"/>
        <end position="88"/>
    </location>
</feature>
<reference evidence="5 6" key="1">
    <citation type="journal article" date="2015" name="Genome Biol. Evol.">
        <title>Phylogenomic analyses indicate that early fungi evolved digesting cell walls of algal ancestors of land plants.</title>
        <authorList>
            <person name="Chang Y."/>
            <person name="Wang S."/>
            <person name="Sekimoto S."/>
            <person name="Aerts A.L."/>
            <person name="Choi C."/>
            <person name="Clum A."/>
            <person name="LaButti K.M."/>
            <person name="Lindquist E.A."/>
            <person name="Yee Ngan C."/>
            <person name="Ohm R.A."/>
            <person name="Salamov A.A."/>
            <person name="Grigoriev I.V."/>
            <person name="Spatafora J.W."/>
            <person name="Berbee M.L."/>
        </authorList>
    </citation>
    <scope>NUCLEOTIDE SEQUENCE [LARGE SCALE GENOMIC DNA]</scope>
    <source>
        <strain evidence="5 6">NRRL 1564</strain>
    </source>
</reference>
<proteinExistence type="predicted"/>
<feature type="transmembrane region" description="Helical" evidence="3">
    <location>
        <begin position="20"/>
        <end position="45"/>
    </location>
</feature>
<dbReference type="GO" id="GO:0016020">
    <property type="term" value="C:membrane"/>
    <property type="evidence" value="ECO:0007669"/>
    <property type="project" value="UniProtKB-SubCell"/>
</dbReference>
<dbReference type="STRING" id="763665.A0A2G5B3W5"/>
<dbReference type="Pfam" id="PF24357">
    <property type="entry name" value="TMD0_ABC"/>
    <property type="match status" value="1"/>
</dbReference>
<keyword evidence="3" id="KW-0812">Transmembrane</keyword>
<sequence length="288" mass="32175">MENFCPSSEGWGPLSSERPINFTTCFLHGALISGLNAIFVIAVAINLHKLQKKKHLLPMQYADRLFWFKLTTSFIVLFASISELVAMINLYSYVSVYTISSVSQLVAVAAAVYYQFKEQPHRSTASTLLMLYWLGFALLSMLRLRIATTLNYVESHSTLVISNLISILAALVTTVLESQSLQDSLHDNYDSDLEENNTSNALNSENSYNAHPSCEEHANNSLQSKFKCTTPLFAKRSNRALDLEDALRLAQQCNSRIASTKLQQGWQTELTSEEPALLCANVRTYGSI</sequence>
<feature type="transmembrane region" description="Helical" evidence="3">
    <location>
        <begin position="158"/>
        <end position="176"/>
    </location>
</feature>
<feature type="region of interest" description="Disordered" evidence="2">
    <location>
        <begin position="187"/>
        <end position="215"/>
    </location>
</feature>
<name>A0A2G5B3W5_COERN</name>
<evidence type="ECO:0000313" key="6">
    <source>
        <dbReference type="Proteomes" id="UP000242474"/>
    </source>
</evidence>
<feature type="transmembrane region" description="Helical" evidence="3">
    <location>
        <begin position="128"/>
        <end position="146"/>
    </location>
</feature>
<evidence type="ECO:0000313" key="5">
    <source>
        <dbReference type="EMBL" id="PIA13700.1"/>
    </source>
</evidence>
<evidence type="ECO:0000256" key="1">
    <source>
        <dbReference type="ARBA" id="ARBA00004141"/>
    </source>
</evidence>